<dbReference type="PANTHER" id="PTHR12919">
    <property type="entry name" value="30S RIBOSOMAL PROTEIN S16"/>
    <property type="match status" value="1"/>
</dbReference>
<dbReference type="NCBIfam" id="TIGR00002">
    <property type="entry name" value="S16"/>
    <property type="match status" value="1"/>
</dbReference>
<dbReference type="Gene3D" id="3.30.1320.10">
    <property type="match status" value="1"/>
</dbReference>
<dbReference type="GO" id="GO:0006412">
    <property type="term" value="P:translation"/>
    <property type="evidence" value="ECO:0007669"/>
    <property type="project" value="UniProtKB-UniRule"/>
</dbReference>
<evidence type="ECO:0000313" key="5">
    <source>
        <dbReference type="Proteomes" id="UP000177383"/>
    </source>
</evidence>
<dbReference type="PROSITE" id="PS00732">
    <property type="entry name" value="RIBOSOMAL_S16"/>
    <property type="match status" value="1"/>
</dbReference>
<evidence type="ECO:0000256" key="2">
    <source>
        <dbReference type="ARBA" id="ARBA00023274"/>
    </source>
</evidence>
<dbReference type="GO" id="GO:0015935">
    <property type="term" value="C:small ribosomal subunit"/>
    <property type="evidence" value="ECO:0007669"/>
    <property type="project" value="TreeGrafter"/>
</dbReference>
<gene>
    <name evidence="3" type="primary">rpsP</name>
    <name evidence="4" type="ORF">A2773_00045</name>
</gene>
<comment type="similarity">
    <text evidence="3">Belongs to the bacterial ribosomal protein bS16 family.</text>
</comment>
<proteinExistence type="inferred from homology"/>
<dbReference type="InterPro" id="IPR020592">
    <property type="entry name" value="Ribosomal_bS16_CS"/>
</dbReference>
<keyword evidence="2 3" id="KW-0687">Ribonucleoprotein</keyword>
<dbReference type="AlphaFoldDB" id="A0A1F5ZME6"/>
<keyword evidence="1 3" id="KW-0689">Ribosomal protein</keyword>
<dbReference type="PANTHER" id="PTHR12919:SF20">
    <property type="entry name" value="SMALL RIBOSOMAL SUBUNIT PROTEIN BS16M"/>
    <property type="match status" value="1"/>
</dbReference>
<name>A0A1F5ZME6_9BACT</name>
<dbReference type="InterPro" id="IPR000307">
    <property type="entry name" value="Ribosomal_bS16"/>
</dbReference>
<reference evidence="4 5" key="1">
    <citation type="journal article" date="2016" name="Nat. Commun.">
        <title>Thousands of microbial genomes shed light on interconnected biogeochemical processes in an aquifer system.</title>
        <authorList>
            <person name="Anantharaman K."/>
            <person name="Brown C.T."/>
            <person name="Hug L.A."/>
            <person name="Sharon I."/>
            <person name="Castelle C.J."/>
            <person name="Probst A.J."/>
            <person name="Thomas B.C."/>
            <person name="Singh A."/>
            <person name="Wilkins M.J."/>
            <person name="Karaoz U."/>
            <person name="Brodie E.L."/>
            <person name="Williams K.H."/>
            <person name="Hubbard S.S."/>
            <person name="Banfield J.F."/>
        </authorList>
    </citation>
    <scope>NUCLEOTIDE SEQUENCE [LARGE SCALE GENOMIC DNA]</scope>
</reference>
<evidence type="ECO:0000256" key="3">
    <source>
        <dbReference type="HAMAP-Rule" id="MF_00385"/>
    </source>
</evidence>
<sequence>MSVRIRLTRTGKRSNPKYRIIVSDKRNKRDGKAIEILGNYDPVIDPAKLVVKKDRLEYWMGKGASLSDSLKSLLHL</sequence>
<dbReference type="GO" id="GO:0003735">
    <property type="term" value="F:structural constituent of ribosome"/>
    <property type="evidence" value="ECO:0007669"/>
    <property type="project" value="InterPro"/>
</dbReference>
<dbReference type="GO" id="GO:0005737">
    <property type="term" value="C:cytoplasm"/>
    <property type="evidence" value="ECO:0007669"/>
    <property type="project" value="UniProtKB-ARBA"/>
</dbReference>
<comment type="caution">
    <text evidence="4">The sequence shown here is derived from an EMBL/GenBank/DDBJ whole genome shotgun (WGS) entry which is preliminary data.</text>
</comment>
<dbReference type="Pfam" id="PF00886">
    <property type="entry name" value="Ribosomal_S16"/>
    <property type="match status" value="1"/>
</dbReference>
<dbReference type="Proteomes" id="UP000177383">
    <property type="component" value="Unassembled WGS sequence"/>
</dbReference>
<evidence type="ECO:0000313" key="4">
    <source>
        <dbReference type="EMBL" id="OGG13670.1"/>
    </source>
</evidence>
<evidence type="ECO:0000256" key="1">
    <source>
        <dbReference type="ARBA" id="ARBA00022980"/>
    </source>
</evidence>
<dbReference type="SUPFAM" id="SSF54565">
    <property type="entry name" value="Ribosomal protein S16"/>
    <property type="match status" value="1"/>
</dbReference>
<organism evidence="4 5">
    <name type="scientific">Candidatus Gottesmanbacteria bacterium RIFCSPHIGHO2_01_FULL_39_10</name>
    <dbReference type="NCBI Taxonomy" id="1798375"/>
    <lineage>
        <taxon>Bacteria</taxon>
        <taxon>Candidatus Gottesmaniibacteriota</taxon>
    </lineage>
</organism>
<dbReference type="HAMAP" id="MF_00385">
    <property type="entry name" value="Ribosomal_bS16"/>
    <property type="match status" value="1"/>
</dbReference>
<dbReference type="EMBL" id="MFJE01000042">
    <property type="protein sequence ID" value="OGG13670.1"/>
    <property type="molecule type" value="Genomic_DNA"/>
</dbReference>
<dbReference type="STRING" id="1798375.A2773_00045"/>
<protein>
    <recommendedName>
        <fullName evidence="3">Small ribosomal subunit protein bS16</fullName>
    </recommendedName>
</protein>
<dbReference type="InterPro" id="IPR023803">
    <property type="entry name" value="Ribosomal_bS16_dom_sf"/>
</dbReference>
<accession>A0A1F5ZME6</accession>